<evidence type="ECO:0000256" key="1">
    <source>
        <dbReference type="ARBA" id="ARBA00010669"/>
    </source>
</evidence>
<dbReference type="HAMAP" id="MF_00972">
    <property type="entry name" value="tRNA_aden_deaminase"/>
    <property type="match status" value="1"/>
</dbReference>
<accession>C5BLS7</accession>
<reference evidence="10 11" key="1">
    <citation type="journal article" date="2009" name="PLoS ONE">
        <title>The complete genome of Teredinibacter turnerae T7901: an intracellular endosymbiont of marine wood-boring bivalves (shipworms).</title>
        <authorList>
            <person name="Yang J.C."/>
            <person name="Madupu R."/>
            <person name="Durkin A.S."/>
            <person name="Ekborg N.A."/>
            <person name="Pedamallu C.S."/>
            <person name="Hostetler J.B."/>
            <person name="Radune D."/>
            <person name="Toms B.S."/>
            <person name="Henrissat B."/>
            <person name="Coutinho P.M."/>
            <person name="Schwarz S."/>
            <person name="Field L."/>
            <person name="Trindade-Silva A.E."/>
            <person name="Soares C.A.G."/>
            <person name="Elshahawi S."/>
            <person name="Hanora A."/>
            <person name="Schmidt E.W."/>
            <person name="Haygood M.G."/>
            <person name="Posfai J."/>
            <person name="Benner J."/>
            <person name="Madinger C."/>
            <person name="Nove J."/>
            <person name="Anton B."/>
            <person name="Chaudhary K."/>
            <person name="Foster J."/>
            <person name="Holman A."/>
            <person name="Kumar S."/>
            <person name="Lessard P.A."/>
            <person name="Luyten Y.A."/>
            <person name="Slatko B."/>
            <person name="Wood N."/>
            <person name="Wu B."/>
            <person name="Teplitski M."/>
            <person name="Mougous J.D."/>
            <person name="Ward N."/>
            <person name="Eisen J.A."/>
            <person name="Badger J.H."/>
            <person name="Distel D.L."/>
        </authorList>
    </citation>
    <scope>NUCLEOTIDE SEQUENCE [LARGE SCALE GENOMIC DNA]</scope>
    <source>
        <strain evidence="11">ATCC 39867 / T7901</strain>
    </source>
</reference>
<organism evidence="10 11">
    <name type="scientific">Teredinibacter turnerae (strain ATCC 39867 / T7901)</name>
    <dbReference type="NCBI Taxonomy" id="377629"/>
    <lineage>
        <taxon>Bacteria</taxon>
        <taxon>Pseudomonadati</taxon>
        <taxon>Pseudomonadota</taxon>
        <taxon>Gammaproteobacteria</taxon>
        <taxon>Cellvibrionales</taxon>
        <taxon>Cellvibrionaceae</taxon>
        <taxon>Teredinibacter</taxon>
    </lineage>
</organism>
<proteinExistence type="inferred from homology"/>
<dbReference type="InterPro" id="IPR016192">
    <property type="entry name" value="APOBEC/CMP_deaminase_Zn-bd"/>
</dbReference>
<gene>
    <name evidence="8" type="primary">tadA</name>
    <name evidence="10" type="ordered locus">TERTU_2597</name>
</gene>
<dbReference type="EMBL" id="CP001614">
    <property type="protein sequence ID" value="ACR14694.1"/>
    <property type="molecule type" value="Genomic_DNA"/>
</dbReference>
<dbReference type="Proteomes" id="UP000009080">
    <property type="component" value="Chromosome"/>
</dbReference>
<dbReference type="PANTHER" id="PTHR11079:SF202">
    <property type="entry name" value="TRNA-SPECIFIC ADENOSINE DEAMINASE"/>
    <property type="match status" value="1"/>
</dbReference>
<evidence type="ECO:0000256" key="2">
    <source>
        <dbReference type="ARBA" id="ARBA00011738"/>
    </source>
</evidence>
<evidence type="ECO:0000313" key="11">
    <source>
        <dbReference type="Proteomes" id="UP000009080"/>
    </source>
</evidence>
<dbReference type="InterPro" id="IPR016193">
    <property type="entry name" value="Cytidine_deaminase-like"/>
</dbReference>
<dbReference type="EC" id="3.5.4.33" evidence="8"/>
<feature type="binding site" evidence="8">
    <location>
        <position position="87"/>
    </location>
    <ligand>
        <name>Zn(2+)</name>
        <dbReference type="ChEBI" id="CHEBI:29105"/>
        <note>catalytic</note>
    </ligand>
</feature>
<feature type="binding site" evidence="8">
    <location>
        <position position="84"/>
    </location>
    <ligand>
        <name>Zn(2+)</name>
        <dbReference type="ChEBI" id="CHEBI:29105"/>
        <note>catalytic</note>
    </ligand>
</feature>
<dbReference type="HOGENOM" id="CLU_025810_3_2_6"/>
<keyword evidence="11" id="KW-1185">Reference proteome</keyword>
<keyword evidence="5 8" id="KW-0378">Hydrolase</keyword>
<protein>
    <recommendedName>
        <fullName evidence="8">tRNA-specific adenosine deaminase</fullName>
        <ecNumber evidence="8">3.5.4.33</ecNumber>
    </recommendedName>
</protein>
<dbReference type="GO" id="GO:0052717">
    <property type="term" value="F:tRNA-specific adenosine-34 deaminase activity"/>
    <property type="evidence" value="ECO:0007669"/>
    <property type="project" value="UniProtKB-UniRule"/>
</dbReference>
<comment type="cofactor">
    <cofactor evidence="8">
        <name>Zn(2+)</name>
        <dbReference type="ChEBI" id="CHEBI:29105"/>
    </cofactor>
    <text evidence="8">Binds 1 zinc ion per subunit.</text>
</comment>
<sequence>MSLNDEHWMTEALVLAREAAAQGEVPVGAVLVQDGAIIGRGSNNPIGSCDASGHAEICALRDAGQRQKNYRLPNATLYVTIEPCTMCLGAIVHARIARVVFGAPEPKAGVLESNPELLSAKYFNHEFAWSGGVCAQECSELIQQFFKFRRESKKRLRNQADGLE</sequence>
<dbReference type="PANTHER" id="PTHR11079">
    <property type="entry name" value="CYTOSINE DEAMINASE FAMILY MEMBER"/>
    <property type="match status" value="1"/>
</dbReference>
<dbReference type="GO" id="GO:0008270">
    <property type="term" value="F:zinc ion binding"/>
    <property type="evidence" value="ECO:0007669"/>
    <property type="project" value="UniProtKB-UniRule"/>
</dbReference>
<feature type="binding site" evidence="8">
    <location>
        <position position="54"/>
    </location>
    <ligand>
        <name>Zn(2+)</name>
        <dbReference type="ChEBI" id="CHEBI:29105"/>
        <note>catalytic</note>
    </ligand>
</feature>
<dbReference type="SUPFAM" id="SSF53927">
    <property type="entry name" value="Cytidine deaminase-like"/>
    <property type="match status" value="1"/>
</dbReference>
<feature type="active site" description="Proton donor" evidence="8">
    <location>
        <position position="56"/>
    </location>
</feature>
<evidence type="ECO:0000256" key="5">
    <source>
        <dbReference type="ARBA" id="ARBA00022801"/>
    </source>
</evidence>
<keyword evidence="6 8" id="KW-0862">Zinc</keyword>
<dbReference type="InterPro" id="IPR002125">
    <property type="entry name" value="CMP_dCMP_dom"/>
</dbReference>
<evidence type="ECO:0000256" key="7">
    <source>
        <dbReference type="ARBA" id="ARBA00048045"/>
    </source>
</evidence>
<evidence type="ECO:0000313" key="10">
    <source>
        <dbReference type="EMBL" id="ACR14694.1"/>
    </source>
</evidence>
<dbReference type="KEGG" id="ttu:TERTU_2597"/>
<dbReference type="GO" id="GO:0002100">
    <property type="term" value="P:tRNA wobble adenosine to inosine editing"/>
    <property type="evidence" value="ECO:0007669"/>
    <property type="project" value="UniProtKB-UniRule"/>
</dbReference>
<keyword evidence="4 8" id="KW-0479">Metal-binding</keyword>
<evidence type="ECO:0000256" key="3">
    <source>
        <dbReference type="ARBA" id="ARBA00022694"/>
    </source>
</evidence>
<keyword evidence="3 8" id="KW-0819">tRNA processing</keyword>
<dbReference type="InterPro" id="IPR028883">
    <property type="entry name" value="tRNA_aden_deaminase"/>
</dbReference>
<dbReference type="OrthoDB" id="9802676at2"/>
<evidence type="ECO:0000256" key="6">
    <source>
        <dbReference type="ARBA" id="ARBA00022833"/>
    </source>
</evidence>
<dbReference type="FunFam" id="3.40.140.10:FF:000005">
    <property type="entry name" value="tRNA-specific adenosine deaminase"/>
    <property type="match status" value="1"/>
</dbReference>
<comment type="similarity">
    <text evidence="1">Belongs to the cytidine and deoxycytidylate deaminase family. ADAT2 subfamily.</text>
</comment>
<dbReference type="PROSITE" id="PS00903">
    <property type="entry name" value="CYT_DCMP_DEAMINASES_1"/>
    <property type="match status" value="1"/>
</dbReference>
<dbReference type="PROSITE" id="PS51747">
    <property type="entry name" value="CYT_DCMP_DEAMINASES_2"/>
    <property type="match status" value="1"/>
</dbReference>
<comment type="function">
    <text evidence="8">Catalyzes the deamination of adenosine to inosine at the wobble position 34 of tRNA(Arg2).</text>
</comment>
<dbReference type="Gene3D" id="3.40.140.10">
    <property type="entry name" value="Cytidine Deaminase, domain 2"/>
    <property type="match status" value="1"/>
</dbReference>
<name>C5BLS7_TERTT</name>
<dbReference type="CDD" id="cd01285">
    <property type="entry name" value="nucleoside_deaminase"/>
    <property type="match status" value="1"/>
</dbReference>
<dbReference type="Pfam" id="PF00383">
    <property type="entry name" value="dCMP_cyt_deam_1"/>
    <property type="match status" value="1"/>
</dbReference>
<dbReference type="STRING" id="377629.TERTU_2597"/>
<feature type="domain" description="CMP/dCMP-type deaminase" evidence="9">
    <location>
        <begin position="3"/>
        <end position="112"/>
    </location>
</feature>
<comment type="subunit">
    <text evidence="2 8">Homodimer.</text>
</comment>
<dbReference type="RefSeq" id="WP_015820808.1">
    <property type="nucleotide sequence ID" value="NC_012997.1"/>
</dbReference>
<dbReference type="AlphaFoldDB" id="C5BLS7"/>
<evidence type="ECO:0000256" key="4">
    <source>
        <dbReference type="ARBA" id="ARBA00022723"/>
    </source>
</evidence>
<comment type="catalytic activity">
    <reaction evidence="7 8">
        <text>adenosine(34) in tRNA + H2O + H(+) = inosine(34) in tRNA + NH4(+)</text>
        <dbReference type="Rhea" id="RHEA:43168"/>
        <dbReference type="Rhea" id="RHEA-COMP:10373"/>
        <dbReference type="Rhea" id="RHEA-COMP:10374"/>
        <dbReference type="ChEBI" id="CHEBI:15377"/>
        <dbReference type="ChEBI" id="CHEBI:15378"/>
        <dbReference type="ChEBI" id="CHEBI:28938"/>
        <dbReference type="ChEBI" id="CHEBI:74411"/>
        <dbReference type="ChEBI" id="CHEBI:82852"/>
        <dbReference type="EC" id="3.5.4.33"/>
    </reaction>
</comment>
<dbReference type="NCBIfam" id="NF008113">
    <property type="entry name" value="PRK10860.1"/>
    <property type="match status" value="1"/>
</dbReference>
<evidence type="ECO:0000259" key="9">
    <source>
        <dbReference type="PROSITE" id="PS51747"/>
    </source>
</evidence>
<dbReference type="eggNOG" id="COG0590">
    <property type="taxonomic scope" value="Bacteria"/>
</dbReference>
<evidence type="ECO:0000256" key="8">
    <source>
        <dbReference type="HAMAP-Rule" id="MF_00972"/>
    </source>
</evidence>